<evidence type="ECO:0000313" key="2">
    <source>
        <dbReference type="Proteomes" id="UP001465976"/>
    </source>
</evidence>
<dbReference type="EMBL" id="JBAHYK010000002">
    <property type="protein sequence ID" value="KAL0581923.1"/>
    <property type="molecule type" value="Genomic_DNA"/>
</dbReference>
<sequence>MNSRNELRSADTSEKPHGRFFFSYSQPIVFESDVANDAQVEDELFRLPRVFLPHSERLVDLYPALGDESVTDAITVRMDGCRKVQFESFLTVILEPIRHLFPANHPASAESLDFGVLMDAFDIAKQWGFDDMTQSLQHRASNKFTNPVERITFGNKYHVTSWFRCGLEELVASDEDITIEDARAIGLVLALRVYHARSRFSKERLRSAADNEDPAAVISEVVEEMFMNVGHCWSEEPDTATAPSSDVPVANAGLQRESSLTSEAESGMDDSRTVGSVISLDDLSSLVEEEVIEDAHGIGAASAVPLDPALAGRSSEFLYRWAARVDAEVQQLAEAIVCSTPRSTAGILAGVPKVCHSHSRDCGNTIRCQTCCTDKWKTLRATSKIQARTAFGQMFLDNIIELANGQAMKLDEIVKNVEKRCTKGSKKCGLSKRCAICCREVFGALLRDGEIF</sequence>
<protein>
    <submittedName>
        <fullName evidence="1">Uncharacterized protein</fullName>
    </submittedName>
</protein>
<proteinExistence type="predicted"/>
<dbReference type="Proteomes" id="UP001465976">
    <property type="component" value="Unassembled WGS sequence"/>
</dbReference>
<gene>
    <name evidence="1" type="ORF">V5O48_000153</name>
</gene>
<name>A0ABR3G250_9AGAR</name>
<accession>A0ABR3G250</accession>
<keyword evidence="2" id="KW-1185">Reference proteome</keyword>
<organism evidence="1 2">
    <name type="scientific">Marasmius crinis-equi</name>
    <dbReference type="NCBI Taxonomy" id="585013"/>
    <lineage>
        <taxon>Eukaryota</taxon>
        <taxon>Fungi</taxon>
        <taxon>Dikarya</taxon>
        <taxon>Basidiomycota</taxon>
        <taxon>Agaricomycotina</taxon>
        <taxon>Agaricomycetes</taxon>
        <taxon>Agaricomycetidae</taxon>
        <taxon>Agaricales</taxon>
        <taxon>Marasmiineae</taxon>
        <taxon>Marasmiaceae</taxon>
        <taxon>Marasmius</taxon>
    </lineage>
</organism>
<comment type="caution">
    <text evidence="1">The sequence shown here is derived from an EMBL/GenBank/DDBJ whole genome shotgun (WGS) entry which is preliminary data.</text>
</comment>
<evidence type="ECO:0000313" key="1">
    <source>
        <dbReference type="EMBL" id="KAL0581923.1"/>
    </source>
</evidence>
<reference evidence="1 2" key="1">
    <citation type="submission" date="2024-02" db="EMBL/GenBank/DDBJ databases">
        <title>A draft genome for the cacao thread blight pathogen Marasmius crinis-equi.</title>
        <authorList>
            <person name="Cohen S.P."/>
            <person name="Baruah I.K."/>
            <person name="Amoako-Attah I."/>
            <person name="Bukari Y."/>
            <person name="Meinhardt L.W."/>
            <person name="Bailey B.A."/>
        </authorList>
    </citation>
    <scope>NUCLEOTIDE SEQUENCE [LARGE SCALE GENOMIC DNA]</scope>
    <source>
        <strain evidence="1 2">GH-76</strain>
    </source>
</reference>